<dbReference type="SUPFAM" id="SSF53300">
    <property type="entry name" value="vWA-like"/>
    <property type="match status" value="1"/>
</dbReference>
<dbReference type="Pfam" id="PF05762">
    <property type="entry name" value="VWA_CoxE"/>
    <property type="match status" value="1"/>
</dbReference>
<evidence type="ECO:0008006" key="4">
    <source>
        <dbReference type="Google" id="ProtNLM"/>
    </source>
</evidence>
<proteinExistence type="predicted"/>
<gene>
    <name evidence="2" type="ORF">VV02_10325</name>
</gene>
<dbReference type="PANTHER" id="PTHR39338">
    <property type="entry name" value="BLL5662 PROTEIN-RELATED"/>
    <property type="match status" value="1"/>
</dbReference>
<reference evidence="2 3" key="1">
    <citation type="submission" date="2015-03" db="EMBL/GenBank/DDBJ databases">
        <title>Luteipulveratus halotolerans sp. nov., a novel actinobacterium (Dermacoccaceae) from Sarawak, Malaysia.</title>
        <authorList>
            <person name="Juboi H."/>
            <person name="Basik A."/>
            <person name="Shamsul S.S."/>
            <person name="Arnold P."/>
            <person name="Schmitt E.K."/>
            <person name="Sanglier J.-J."/>
            <person name="Yeo T."/>
        </authorList>
    </citation>
    <scope>NUCLEOTIDE SEQUENCE [LARGE SCALE GENOMIC DNA]</scope>
    <source>
        <strain evidence="2 3">MN07-A0370</strain>
    </source>
</reference>
<evidence type="ECO:0000313" key="3">
    <source>
        <dbReference type="Proteomes" id="UP000066480"/>
    </source>
</evidence>
<protein>
    <recommendedName>
        <fullName evidence="4">von Willebrand factor A</fullName>
    </recommendedName>
</protein>
<keyword evidence="3" id="KW-1185">Reference proteome</keyword>
<feature type="compositionally biased region" description="Gly residues" evidence="1">
    <location>
        <begin position="187"/>
        <end position="205"/>
    </location>
</feature>
<dbReference type="PIRSF" id="PIRSF010256">
    <property type="entry name" value="CoxE_vWa"/>
    <property type="match status" value="1"/>
</dbReference>
<sequence length="501" mass="53902">MPAESPSAATGSVLAHRLVEVATSLRTHGLRVGTSEVADAGAVIQALGMDDRELLREGLASAFLRRAGQRDVFDQVFDIYFPAAVGARSGTPDARLDEASSPREAADVVRDMLMDALARGDKAELDRLAATALDQLGVVRPDDPEAGWSAAQALEQLAPQTAIVGALERARAMGADGDGQDDEGERGGGSGAAGQGQGAGSGGGATQRREQLTDRIERDEMRGRVAAFRRRVETEARRRNAEVRGSQRISRYAVQDALEKRDFLGPGGGELVAMRATIDPLARKLAARLTARQRQQSRGSIDIRKTLRRSMSTGGVPVDPAYARRRPHRPDLVLLCDVSGSVAGFSGFTMTLMQAISAQFNKIRVFAFVSTTDEITDLVKAARLEDDVISAVVRTRKVFGWGASSSYGQSLDSFVSTHLGAIGPRSTVLILGDARSNYGLPRLSALRQIRDQARHVAWLNPEPVASWGTGDSLALDYARVVDMHECRNIDQLRAFVSRMSV</sequence>
<feature type="compositionally biased region" description="Basic and acidic residues" evidence="1">
    <location>
        <begin position="207"/>
        <end position="220"/>
    </location>
</feature>
<dbReference type="EMBL" id="CP011112">
    <property type="protein sequence ID" value="AKU16166.1"/>
    <property type="molecule type" value="Genomic_DNA"/>
</dbReference>
<name>A0A0K1JHI9_9MICO</name>
<feature type="region of interest" description="Disordered" evidence="1">
    <location>
        <begin position="174"/>
        <end position="220"/>
    </location>
</feature>
<organism evidence="2 3">
    <name type="scientific">Luteipulveratus mongoliensis</name>
    <dbReference type="NCBI Taxonomy" id="571913"/>
    <lineage>
        <taxon>Bacteria</taxon>
        <taxon>Bacillati</taxon>
        <taxon>Actinomycetota</taxon>
        <taxon>Actinomycetes</taxon>
        <taxon>Micrococcales</taxon>
        <taxon>Dermacoccaceae</taxon>
        <taxon>Luteipulveratus</taxon>
    </lineage>
</organism>
<dbReference type="InterPro" id="IPR036465">
    <property type="entry name" value="vWFA_dom_sf"/>
</dbReference>
<dbReference type="PANTHER" id="PTHR39338:SF5">
    <property type="entry name" value="BLR6139 PROTEIN"/>
    <property type="match status" value="1"/>
</dbReference>
<dbReference type="STRING" id="571913.VV02_10325"/>
<accession>A0A0K1JHI9</accession>
<dbReference type="Proteomes" id="UP000066480">
    <property type="component" value="Chromosome"/>
</dbReference>
<dbReference type="InterPro" id="IPR011195">
    <property type="entry name" value="UCP010256"/>
</dbReference>
<dbReference type="InterPro" id="IPR008912">
    <property type="entry name" value="Uncharacterised_CoxE"/>
</dbReference>
<dbReference type="KEGG" id="lmoi:VV02_10325"/>
<evidence type="ECO:0000313" key="2">
    <source>
        <dbReference type="EMBL" id="AKU16166.1"/>
    </source>
</evidence>
<dbReference type="PATRIC" id="fig|571913.6.peg.2107"/>
<evidence type="ECO:0000256" key="1">
    <source>
        <dbReference type="SAM" id="MobiDB-lite"/>
    </source>
</evidence>
<dbReference type="AlphaFoldDB" id="A0A0K1JHI9"/>